<dbReference type="Proteomes" id="UP000033860">
    <property type="component" value="Unassembled WGS sequence"/>
</dbReference>
<feature type="domain" description="Phosphodiester glycosidase" evidence="1">
    <location>
        <begin position="210"/>
        <end position="376"/>
    </location>
</feature>
<dbReference type="Pfam" id="PF09992">
    <property type="entry name" value="NAGPA"/>
    <property type="match status" value="1"/>
</dbReference>
<proteinExistence type="predicted"/>
<gene>
    <name evidence="2" type="ORF">UX85_C0004G0088</name>
</gene>
<dbReference type="InterPro" id="IPR018711">
    <property type="entry name" value="NAGPA"/>
</dbReference>
<protein>
    <recommendedName>
        <fullName evidence="1">Phosphodiester glycosidase domain-containing protein</fullName>
    </recommendedName>
</protein>
<comment type="caution">
    <text evidence="2">The sequence shown here is derived from an EMBL/GenBank/DDBJ whole genome shotgun (WGS) entry which is preliminary data.</text>
</comment>
<evidence type="ECO:0000313" key="2">
    <source>
        <dbReference type="EMBL" id="KKU61166.1"/>
    </source>
</evidence>
<evidence type="ECO:0000259" key="1">
    <source>
        <dbReference type="Pfam" id="PF09992"/>
    </source>
</evidence>
<accession>A0A0G1RVP9</accession>
<dbReference type="AlphaFoldDB" id="A0A0G1RVP9"/>
<sequence length="378" mass="39670">MGVKWTAAIAVAAAALISWQGWQFVSYSRQLSANWFSTLGRLDSTRGELAELKSQDQYVVNQELKAQIEQTGKAFGGMGDLLELKSDYEQQKIELGALNDKFVEIFRKLSELKYDEAGSLAAEVKGEMEKKLAEAVAEVNISVAAPASNELPGGGYSRQVVTTDRGQFTVAMVVAEGAQVVVDTAADDNCANNCPTLPLGEFVARNGGFAGINGGYFCPADYAGCAGKVNSFDTMVMRTRDKKVFNRDNNVYSTVPLVAMNGASVNFYGRTLDWGVGSGTGAVANYPMLVSGGQDVVNEGALDAKAAARGPRGFIGNRGGKVIIGHVLSATIGEAAKTLATLGVETALNLDGGGSAALWSGGYKVGPGRSLPVAIVLK</sequence>
<evidence type="ECO:0000313" key="3">
    <source>
        <dbReference type="Proteomes" id="UP000033860"/>
    </source>
</evidence>
<name>A0A0G1RVP9_9BACT</name>
<reference evidence="2 3" key="1">
    <citation type="journal article" date="2015" name="Nature">
        <title>rRNA introns, odd ribosomes, and small enigmatic genomes across a large radiation of phyla.</title>
        <authorList>
            <person name="Brown C.T."/>
            <person name="Hug L.A."/>
            <person name="Thomas B.C."/>
            <person name="Sharon I."/>
            <person name="Castelle C.J."/>
            <person name="Singh A."/>
            <person name="Wilkins M.J."/>
            <person name="Williams K.H."/>
            <person name="Banfield J.F."/>
        </authorList>
    </citation>
    <scope>NUCLEOTIDE SEQUENCE [LARGE SCALE GENOMIC DNA]</scope>
</reference>
<organism evidence="2 3">
    <name type="scientific">Candidatus Beckwithbacteria bacterium GW2011_GWB1_47_15</name>
    <dbReference type="NCBI Taxonomy" id="1618371"/>
    <lineage>
        <taxon>Bacteria</taxon>
        <taxon>Candidatus Beckwithiibacteriota</taxon>
    </lineage>
</organism>
<dbReference type="EMBL" id="LCNT01000004">
    <property type="protein sequence ID" value="KKU61166.1"/>
    <property type="molecule type" value="Genomic_DNA"/>
</dbReference>